<comment type="caution">
    <text evidence="3">The sequence shown here is derived from an EMBL/GenBank/DDBJ whole genome shotgun (WGS) entry which is preliminary data.</text>
</comment>
<dbReference type="EMBL" id="JAPDNS010000002">
    <property type="protein sequence ID" value="MCW3485480.1"/>
    <property type="molecule type" value="Genomic_DNA"/>
</dbReference>
<evidence type="ECO:0000259" key="2">
    <source>
        <dbReference type="Pfam" id="PF19081"/>
    </source>
</evidence>
<feature type="domain" description="Ig-like" evidence="2">
    <location>
        <begin position="286"/>
        <end position="363"/>
    </location>
</feature>
<keyword evidence="1" id="KW-0732">Signal</keyword>
<dbReference type="InterPro" id="IPR026444">
    <property type="entry name" value="Secre_tail"/>
</dbReference>
<evidence type="ECO:0000313" key="3">
    <source>
        <dbReference type="EMBL" id="MCW3485480.1"/>
    </source>
</evidence>
<protein>
    <submittedName>
        <fullName evidence="3">T9SS type A sorting domain-containing protein</fullName>
    </submittedName>
</protein>
<feature type="chain" id="PRO_5045642581" evidence="1">
    <location>
        <begin position="31"/>
        <end position="639"/>
    </location>
</feature>
<feature type="domain" description="Ig-like" evidence="2">
    <location>
        <begin position="462"/>
        <end position="542"/>
    </location>
</feature>
<reference evidence="3 4" key="1">
    <citation type="submission" date="2022-10" db="EMBL/GenBank/DDBJ databases">
        <title>Chitinophaga nivalis PC15 sp. nov., isolated from Pyeongchang county, South Korea.</title>
        <authorList>
            <person name="Trinh H.N."/>
        </authorList>
    </citation>
    <scope>NUCLEOTIDE SEQUENCE [LARGE SCALE GENOMIC DNA]</scope>
    <source>
        <strain evidence="3 4">PC14</strain>
    </source>
</reference>
<sequence>MNDYFTHGRFIHYLICLVSVCLLLPAVSHAQTYANNQTTGVTGLCLLCGVINPGNAVDNTNLNDYSEFNITVGLLGVTVYQTLIFPATGTTACDSLVIGIGSSNALLSANLLGGVSVQTFNGTIPNNDSVTVSAPVLRLLQSNTRGEIVLKPNRPYDRVRLTLNSSLLGLLNNFRIYYAYRRAGKPAAPVFTVPQGIACGKQKLVITNHTKGIDYNVRIRYTSFTLPQPIDTAFVVKNNDTIVTPDPISYIYLQADVYVQAVNPFTGCKSDTARKSYVQGGYAELPVADADSVTICKKDTARLHAYTPSSTIPVIRWYNAPAGGILLHTGSYYAVSPDTNTTYYVTAALDCEHQQRRPVKVIVRKLPDPVYTVPGGFVCGSSRLPVLNHQPGYNYRVRIIYTLFSNPLADTAYVVYNRDTIFVPALNPVNGANAAVYVQAVDPLSGCRSDSVRMVFTLGGTPGLPLVDKDSIAVCRGSNATLHGYYTSSSLLQVRWYDAPVGGQLLYTGNYFTVNPVASTVYYVSGMGTCESQARKPVKVTVLSCSVAANSSGYNKGKEDGTSLTASPNPTSGEVKFAAAADLTGGVIVVYDQRGKEVFYGVLQQAVFRFPSSIIPGIYMIRITTPSRKQYTTRILLIR</sequence>
<name>A0ABT3IND7_9BACT</name>
<feature type="signal peptide" evidence="1">
    <location>
        <begin position="1"/>
        <end position="30"/>
    </location>
</feature>
<organism evidence="3 4">
    <name type="scientific">Chitinophaga nivalis</name>
    <dbReference type="NCBI Taxonomy" id="2991709"/>
    <lineage>
        <taxon>Bacteria</taxon>
        <taxon>Pseudomonadati</taxon>
        <taxon>Bacteroidota</taxon>
        <taxon>Chitinophagia</taxon>
        <taxon>Chitinophagales</taxon>
        <taxon>Chitinophagaceae</taxon>
        <taxon>Chitinophaga</taxon>
    </lineage>
</organism>
<accession>A0ABT3IND7</accession>
<dbReference type="RefSeq" id="WP_264731945.1">
    <property type="nucleotide sequence ID" value="NZ_JAPDNR010000001.1"/>
</dbReference>
<dbReference type="Pfam" id="PF19081">
    <property type="entry name" value="Ig_7"/>
    <property type="match status" value="2"/>
</dbReference>
<gene>
    <name evidence="3" type="ORF">OL497_16335</name>
</gene>
<dbReference type="InterPro" id="IPR044023">
    <property type="entry name" value="Ig_7"/>
</dbReference>
<evidence type="ECO:0000256" key="1">
    <source>
        <dbReference type="SAM" id="SignalP"/>
    </source>
</evidence>
<dbReference type="Proteomes" id="UP001207742">
    <property type="component" value="Unassembled WGS sequence"/>
</dbReference>
<dbReference type="NCBIfam" id="TIGR04183">
    <property type="entry name" value="Por_Secre_tail"/>
    <property type="match status" value="1"/>
</dbReference>
<evidence type="ECO:0000313" key="4">
    <source>
        <dbReference type="Proteomes" id="UP001207742"/>
    </source>
</evidence>
<proteinExistence type="predicted"/>
<keyword evidence="4" id="KW-1185">Reference proteome</keyword>